<comment type="caution">
    <text evidence="1">The sequence shown here is derived from an EMBL/GenBank/DDBJ whole genome shotgun (WGS) entry which is preliminary data.</text>
</comment>
<dbReference type="PANTHER" id="PTHR45913:SF10">
    <property type="entry name" value="DUF4371 DOMAIN-CONTAINING PROTEIN"/>
    <property type="match status" value="1"/>
</dbReference>
<dbReference type="Proteomes" id="UP001177744">
    <property type="component" value="Unassembled WGS sequence"/>
</dbReference>
<organism evidence="1 2">
    <name type="scientific">Cnephaeus nilssonii</name>
    <name type="common">Northern bat</name>
    <name type="synonym">Eptesicus nilssonii</name>
    <dbReference type="NCBI Taxonomy" id="3371016"/>
    <lineage>
        <taxon>Eukaryota</taxon>
        <taxon>Metazoa</taxon>
        <taxon>Chordata</taxon>
        <taxon>Craniata</taxon>
        <taxon>Vertebrata</taxon>
        <taxon>Euteleostomi</taxon>
        <taxon>Mammalia</taxon>
        <taxon>Eutheria</taxon>
        <taxon>Laurasiatheria</taxon>
        <taxon>Chiroptera</taxon>
        <taxon>Yangochiroptera</taxon>
        <taxon>Vespertilionidae</taxon>
        <taxon>Cnephaeus</taxon>
    </lineage>
</organism>
<proteinExistence type="predicted"/>
<evidence type="ECO:0000313" key="1">
    <source>
        <dbReference type="EMBL" id="KAK1346312.1"/>
    </source>
</evidence>
<dbReference type="PANTHER" id="PTHR45913">
    <property type="entry name" value="EPM2A-INTERACTING PROTEIN 1"/>
    <property type="match status" value="1"/>
</dbReference>
<feature type="non-terminal residue" evidence="1">
    <location>
        <position position="94"/>
    </location>
</feature>
<evidence type="ECO:0000313" key="2">
    <source>
        <dbReference type="Proteomes" id="UP001177744"/>
    </source>
</evidence>
<sequence length="94" mass="10852">MPTALVHDSRLTADDTDQLRGSLSSCLQELLLVIRTMRHILPPFVLVSPNRREFSALLLEVDSTYSGLLMYNNVRWLSRGKVLERFVECFEEIK</sequence>
<protein>
    <submittedName>
        <fullName evidence="1">Uncharacterized protein</fullName>
    </submittedName>
</protein>
<name>A0AA40IAX3_CNENI</name>
<dbReference type="EMBL" id="JAULJE010000001">
    <property type="protein sequence ID" value="KAK1346312.1"/>
    <property type="molecule type" value="Genomic_DNA"/>
</dbReference>
<reference evidence="1" key="1">
    <citation type="submission" date="2023-06" db="EMBL/GenBank/DDBJ databases">
        <title>Reference genome for the Northern bat (Eptesicus nilssonii), a most northern bat species.</title>
        <authorList>
            <person name="Laine V.N."/>
            <person name="Pulliainen A.T."/>
            <person name="Lilley T.M."/>
        </authorList>
    </citation>
    <scope>NUCLEOTIDE SEQUENCE</scope>
    <source>
        <strain evidence="1">BLF_Eptnil</strain>
        <tissue evidence="1">Kidney</tissue>
    </source>
</reference>
<gene>
    <name evidence="1" type="ORF">QTO34_000166</name>
</gene>
<keyword evidence="2" id="KW-1185">Reference proteome</keyword>
<dbReference type="AlphaFoldDB" id="A0AA40IAX3"/>
<accession>A0AA40IAX3</accession>